<evidence type="ECO:0000313" key="1">
    <source>
        <dbReference type="EMBL" id="CAK9076333.1"/>
    </source>
</evidence>
<keyword evidence="2" id="KW-1185">Reference proteome</keyword>
<dbReference type="SUPFAM" id="SSF56784">
    <property type="entry name" value="HAD-like"/>
    <property type="match status" value="1"/>
</dbReference>
<gene>
    <name evidence="1" type="ORF">CCMP2556_LOCUS37612</name>
</gene>
<dbReference type="PANTHER" id="PTHR19288:SF46">
    <property type="entry name" value="HALOACID DEHALOGENASE-LIKE HYDROLASE DOMAIN-CONTAINING PROTEIN 2"/>
    <property type="match status" value="1"/>
</dbReference>
<name>A0ABP0PJY2_9DINO</name>
<dbReference type="InterPro" id="IPR032675">
    <property type="entry name" value="LRR_dom_sf"/>
</dbReference>
<organism evidence="1 2">
    <name type="scientific">Durusdinium trenchii</name>
    <dbReference type="NCBI Taxonomy" id="1381693"/>
    <lineage>
        <taxon>Eukaryota</taxon>
        <taxon>Sar</taxon>
        <taxon>Alveolata</taxon>
        <taxon>Dinophyceae</taxon>
        <taxon>Suessiales</taxon>
        <taxon>Symbiodiniaceae</taxon>
        <taxon>Durusdinium</taxon>
    </lineage>
</organism>
<dbReference type="Pfam" id="PF13344">
    <property type="entry name" value="Hydrolase_6"/>
    <property type="match status" value="1"/>
</dbReference>
<reference evidence="1 2" key="1">
    <citation type="submission" date="2024-02" db="EMBL/GenBank/DDBJ databases">
        <authorList>
            <person name="Chen Y."/>
            <person name="Shah S."/>
            <person name="Dougan E. K."/>
            <person name="Thang M."/>
            <person name="Chan C."/>
        </authorList>
    </citation>
    <scope>NUCLEOTIDE SEQUENCE [LARGE SCALE GENOMIC DNA]</scope>
</reference>
<dbReference type="InterPro" id="IPR023214">
    <property type="entry name" value="HAD_sf"/>
</dbReference>
<accession>A0ABP0PJY2</accession>
<dbReference type="Gene3D" id="3.40.50.1000">
    <property type="entry name" value="HAD superfamily/HAD-like"/>
    <property type="match status" value="2"/>
</dbReference>
<dbReference type="InterPro" id="IPR036412">
    <property type="entry name" value="HAD-like_sf"/>
</dbReference>
<sequence>MGSSSSGARAEPQVVNEESFKVTCVGHSLVNDTYEYDFFVQPPASTGAPGQTVRRSFKELQRLGHAMSARWPRASLRTPSRPFFEVPGEQGEVMERSLRAMLSLEPFPRSTALRHFLGIAMPPPADLSDGHVAGHWRLGAEMRLPLGAAATVMSFCEAHVALKVCTRVCKALQAAVLHPTSWPRLTVSSRVAERCIDSLCRILWRTCVGVQVLTLDLTFQQGHLGVALPAQLLLRQLRSLTLRLGDPEAQAFACDLLSCVESPKLWELRLSAQLTAQLLNAASMALLPTEQPLRRLALTALPDARLGAGTVAAVRALLDSAPRVADLAISVEDAFGGDSRWFERCGPLETPVLQTMMALNLESLTFDFLSDELLLAISSSSDRALWPQLRRAKLSGCKRVLEDPDGMLGVLLSKLGEELEEFALLIDLEVPVRSFSAGILHQRLGSLPNWWQERANLRSLELNWHAFDDEGIASLVEGCPQLEVLLLDRAEYWTDNTVSRLLESLPHLHRLRLRQSSMMSDRALYELLQTPQRLVLEIEPSYAMSSYVLDQLNPSFHSTSNLVEVQLLKPQLDEEETLWPDLSFNFGRCASHVYIGAYPAPGLLRDEAVRLSRALRVFSGHQPHGESPTVVRHTRSGLLVVTADTSYSNMSALKLFNQSNNRGEVVTNVRLRGGRVQLEGILRDGSKHRCELHVDPAEAPIPDALVGCQLNDGSWVKTVLEDGRVLAALGKRFQVSVQSMHPGKACLMLKSVYFSEKLRVSLKNLSAEWLLESQKHVQLLPGPEPSGTEAHDHWYQATQFKREEFDSAETYIFDGHGTLWGVRNSLGQGVSNLDLEEQVIQKVNSLIAAGKQVIFATNDSNYSRRLYIDRLLKHGIRLCHDDEFSRSKAKQKVVTAAFTCAWFLKKALIRKPFVICSHPGLLEELREAGITDYVATIDHDGRAKEEYFAPVTKENVTKLVQQSKDVDAIVVGWDQQLTALKVAVAAAFLKWSRAGQNAMQIVQCSSDHAGVLGVTSEDFLPGRNFANQSIPAVGNGTMCQMVCASVGEDIQAIDVGKPSEVLIEALRRPVEEEGYGVELDKAVMAPRS</sequence>
<dbReference type="Gene3D" id="3.80.10.10">
    <property type="entry name" value="Ribonuclease Inhibitor"/>
    <property type="match status" value="1"/>
</dbReference>
<dbReference type="SUPFAM" id="SSF52047">
    <property type="entry name" value="RNI-like"/>
    <property type="match status" value="1"/>
</dbReference>
<comment type="caution">
    <text evidence="1">The sequence shown here is derived from an EMBL/GenBank/DDBJ whole genome shotgun (WGS) entry which is preliminary data.</text>
</comment>
<dbReference type="PANTHER" id="PTHR19288">
    <property type="entry name" value="4-NITROPHENYLPHOSPHATASE-RELATED"/>
    <property type="match status" value="1"/>
</dbReference>
<dbReference type="EMBL" id="CAXAMN010023262">
    <property type="protein sequence ID" value="CAK9076333.1"/>
    <property type="molecule type" value="Genomic_DNA"/>
</dbReference>
<evidence type="ECO:0000313" key="2">
    <source>
        <dbReference type="Proteomes" id="UP001642484"/>
    </source>
</evidence>
<protein>
    <submittedName>
        <fullName evidence="1">Uncharacterized protein</fullName>
    </submittedName>
</protein>
<dbReference type="Proteomes" id="UP001642484">
    <property type="component" value="Unassembled WGS sequence"/>
</dbReference>
<dbReference type="InterPro" id="IPR006357">
    <property type="entry name" value="HAD-SF_hydro_IIA"/>
</dbReference>
<proteinExistence type="predicted"/>